<sequence>MMPWTSNEETKLVEALVNMKNAVGFKADNGFKYGYLQHLEQALKQSLPNSCLLGKPHIESKIKTMKKDWQCVYDTVNGSNTSGFDYDPEKHCVTAEDPVWEAYLQVHKEATRWKHKTFPYYEDLCIVFGKDRAQGNRARDFMEMEQEVNLEEETQDSDDNFLDSYEVSRTTVMQHDETSPSVRSKKRKNRSGGGFNKAVGLITENLKEISKDLSEGIKFDMKINELSEKIPLTILKMNSISQLEKFKALTKIRSDPINVQNFWEIEEGDREAWYYQLGYALDVDRNNNHNFLDLDS</sequence>
<name>A0A9R1X6T2_LACSA</name>
<gene>
    <name evidence="3" type="ORF">LSAT_V11C600308170</name>
</gene>
<organism evidence="3 4">
    <name type="scientific">Lactuca sativa</name>
    <name type="common">Garden lettuce</name>
    <dbReference type="NCBI Taxonomy" id="4236"/>
    <lineage>
        <taxon>Eukaryota</taxon>
        <taxon>Viridiplantae</taxon>
        <taxon>Streptophyta</taxon>
        <taxon>Embryophyta</taxon>
        <taxon>Tracheophyta</taxon>
        <taxon>Spermatophyta</taxon>
        <taxon>Magnoliopsida</taxon>
        <taxon>eudicotyledons</taxon>
        <taxon>Gunneridae</taxon>
        <taxon>Pentapetalae</taxon>
        <taxon>asterids</taxon>
        <taxon>campanulids</taxon>
        <taxon>Asterales</taxon>
        <taxon>Asteraceae</taxon>
        <taxon>Cichorioideae</taxon>
        <taxon>Cichorieae</taxon>
        <taxon>Lactucinae</taxon>
        <taxon>Lactuca</taxon>
    </lineage>
</organism>
<dbReference type="Pfam" id="PF12776">
    <property type="entry name" value="Myb_DNA-bind_3"/>
    <property type="match status" value="1"/>
</dbReference>
<reference evidence="3 4" key="1">
    <citation type="journal article" date="2017" name="Nat. Commun.">
        <title>Genome assembly with in vitro proximity ligation data and whole-genome triplication in lettuce.</title>
        <authorList>
            <person name="Reyes-Chin-Wo S."/>
            <person name="Wang Z."/>
            <person name="Yang X."/>
            <person name="Kozik A."/>
            <person name="Arikit S."/>
            <person name="Song C."/>
            <person name="Xia L."/>
            <person name="Froenicke L."/>
            <person name="Lavelle D.O."/>
            <person name="Truco M.J."/>
            <person name="Xia R."/>
            <person name="Zhu S."/>
            <person name="Xu C."/>
            <person name="Xu H."/>
            <person name="Xu X."/>
            <person name="Cox K."/>
            <person name="Korf I."/>
            <person name="Meyers B.C."/>
            <person name="Michelmore R.W."/>
        </authorList>
    </citation>
    <scope>NUCLEOTIDE SEQUENCE [LARGE SCALE GENOMIC DNA]</scope>
    <source>
        <strain evidence="4">cv. Salinas</strain>
        <tissue evidence="3">Seedlings</tissue>
    </source>
</reference>
<evidence type="ECO:0000256" key="1">
    <source>
        <dbReference type="SAM" id="MobiDB-lite"/>
    </source>
</evidence>
<comment type="caution">
    <text evidence="3">The sequence shown here is derived from an EMBL/GenBank/DDBJ whole genome shotgun (WGS) entry which is preliminary data.</text>
</comment>
<dbReference type="Proteomes" id="UP000235145">
    <property type="component" value="Unassembled WGS sequence"/>
</dbReference>
<dbReference type="EMBL" id="NBSK02000006">
    <property type="protein sequence ID" value="KAJ0200829.1"/>
    <property type="molecule type" value="Genomic_DNA"/>
</dbReference>
<feature type="region of interest" description="Disordered" evidence="1">
    <location>
        <begin position="172"/>
        <end position="192"/>
    </location>
</feature>
<feature type="domain" description="Myb/SANT-like" evidence="2">
    <location>
        <begin position="4"/>
        <end position="103"/>
    </location>
</feature>
<dbReference type="PANTHER" id="PTHR46250:SF17">
    <property type="entry name" value="MYB_SANT-LIKE DOMAIN-CONTAINING PROTEIN"/>
    <property type="match status" value="1"/>
</dbReference>
<evidence type="ECO:0000259" key="2">
    <source>
        <dbReference type="Pfam" id="PF12776"/>
    </source>
</evidence>
<protein>
    <recommendedName>
        <fullName evidence="2">Myb/SANT-like domain-containing protein</fullName>
    </recommendedName>
</protein>
<dbReference type="InterPro" id="IPR024752">
    <property type="entry name" value="Myb/SANT-like_dom"/>
</dbReference>
<dbReference type="PANTHER" id="PTHR46250">
    <property type="entry name" value="MYB/SANT-LIKE DNA-BINDING DOMAIN PROTEIN-RELATED"/>
    <property type="match status" value="1"/>
</dbReference>
<accession>A0A9R1X6T2</accession>
<keyword evidence="4" id="KW-1185">Reference proteome</keyword>
<proteinExistence type="predicted"/>
<evidence type="ECO:0000313" key="3">
    <source>
        <dbReference type="EMBL" id="KAJ0200829.1"/>
    </source>
</evidence>
<evidence type="ECO:0000313" key="4">
    <source>
        <dbReference type="Proteomes" id="UP000235145"/>
    </source>
</evidence>
<dbReference type="AlphaFoldDB" id="A0A9R1X6T2"/>